<evidence type="ECO:0000313" key="2">
    <source>
        <dbReference type="Proteomes" id="UP000298030"/>
    </source>
</evidence>
<name>A0A4Y7TBF3_COPMI</name>
<dbReference type="AlphaFoldDB" id="A0A4Y7TBF3"/>
<reference evidence="1 2" key="1">
    <citation type="journal article" date="2019" name="Nat. Ecol. Evol.">
        <title>Megaphylogeny resolves global patterns of mushroom evolution.</title>
        <authorList>
            <person name="Varga T."/>
            <person name="Krizsan K."/>
            <person name="Foldi C."/>
            <person name="Dima B."/>
            <person name="Sanchez-Garcia M."/>
            <person name="Sanchez-Ramirez S."/>
            <person name="Szollosi G.J."/>
            <person name="Szarkandi J.G."/>
            <person name="Papp V."/>
            <person name="Albert L."/>
            <person name="Andreopoulos W."/>
            <person name="Angelini C."/>
            <person name="Antonin V."/>
            <person name="Barry K.W."/>
            <person name="Bougher N.L."/>
            <person name="Buchanan P."/>
            <person name="Buyck B."/>
            <person name="Bense V."/>
            <person name="Catcheside P."/>
            <person name="Chovatia M."/>
            <person name="Cooper J."/>
            <person name="Damon W."/>
            <person name="Desjardin D."/>
            <person name="Finy P."/>
            <person name="Geml J."/>
            <person name="Haridas S."/>
            <person name="Hughes K."/>
            <person name="Justo A."/>
            <person name="Karasinski D."/>
            <person name="Kautmanova I."/>
            <person name="Kiss B."/>
            <person name="Kocsube S."/>
            <person name="Kotiranta H."/>
            <person name="LaButti K.M."/>
            <person name="Lechner B.E."/>
            <person name="Liimatainen K."/>
            <person name="Lipzen A."/>
            <person name="Lukacs Z."/>
            <person name="Mihaltcheva S."/>
            <person name="Morgado L.N."/>
            <person name="Niskanen T."/>
            <person name="Noordeloos M.E."/>
            <person name="Ohm R.A."/>
            <person name="Ortiz-Santana B."/>
            <person name="Ovrebo C."/>
            <person name="Racz N."/>
            <person name="Riley R."/>
            <person name="Savchenko A."/>
            <person name="Shiryaev A."/>
            <person name="Soop K."/>
            <person name="Spirin V."/>
            <person name="Szebenyi C."/>
            <person name="Tomsovsky M."/>
            <person name="Tulloss R.E."/>
            <person name="Uehling J."/>
            <person name="Grigoriev I.V."/>
            <person name="Vagvolgyi C."/>
            <person name="Papp T."/>
            <person name="Martin F.M."/>
            <person name="Miettinen O."/>
            <person name="Hibbett D.S."/>
            <person name="Nagy L.G."/>
        </authorList>
    </citation>
    <scope>NUCLEOTIDE SEQUENCE [LARGE SCALE GENOMIC DNA]</scope>
    <source>
        <strain evidence="1 2">FP101781</strain>
    </source>
</reference>
<keyword evidence="2" id="KW-1185">Reference proteome</keyword>
<sequence length="108" mass="12485">LRSRVAELQEEMNALNSYHDTLVPAASLPSEILSPIFLLCQSMERHPIGSLAKETLRWIYLTHVCRHWRDAAIGCATLWSYLAFSKPEFTEVMLQRSRTAPLTVAWWR</sequence>
<comment type="caution">
    <text evidence="1">The sequence shown here is derived from an EMBL/GenBank/DDBJ whole genome shotgun (WGS) entry which is preliminary data.</text>
</comment>
<dbReference type="STRING" id="71717.A0A4Y7TBF3"/>
<dbReference type="Proteomes" id="UP000298030">
    <property type="component" value="Unassembled WGS sequence"/>
</dbReference>
<proteinExistence type="predicted"/>
<dbReference type="OrthoDB" id="2884925at2759"/>
<organism evidence="1 2">
    <name type="scientific">Coprinellus micaceus</name>
    <name type="common">Glistening ink-cap mushroom</name>
    <name type="synonym">Coprinus micaceus</name>
    <dbReference type="NCBI Taxonomy" id="71717"/>
    <lineage>
        <taxon>Eukaryota</taxon>
        <taxon>Fungi</taxon>
        <taxon>Dikarya</taxon>
        <taxon>Basidiomycota</taxon>
        <taxon>Agaricomycotina</taxon>
        <taxon>Agaricomycetes</taxon>
        <taxon>Agaricomycetidae</taxon>
        <taxon>Agaricales</taxon>
        <taxon>Agaricineae</taxon>
        <taxon>Psathyrellaceae</taxon>
        <taxon>Coprinellus</taxon>
    </lineage>
</organism>
<accession>A0A4Y7TBF3</accession>
<dbReference type="EMBL" id="QPFP01000018">
    <property type="protein sequence ID" value="TEB31505.1"/>
    <property type="molecule type" value="Genomic_DNA"/>
</dbReference>
<feature type="non-terminal residue" evidence="1">
    <location>
        <position position="108"/>
    </location>
</feature>
<gene>
    <name evidence="1" type="ORF">FA13DRAFT_1583633</name>
</gene>
<protein>
    <submittedName>
        <fullName evidence="1">Uncharacterized protein</fullName>
    </submittedName>
</protein>
<evidence type="ECO:0000313" key="1">
    <source>
        <dbReference type="EMBL" id="TEB31505.1"/>
    </source>
</evidence>
<feature type="non-terminal residue" evidence="1">
    <location>
        <position position="1"/>
    </location>
</feature>